<reference evidence="2 3" key="1">
    <citation type="submission" date="2022-08" db="EMBL/GenBank/DDBJ databases">
        <title>Algoriphagus sp. CAU 1643 isolated from mud.</title>
        <authorList>
            <person name="Kim W."/>
        </authorList>
    </citation>
    <scope>NUCLEOTIDE SEQUENCE [LARGE SCALE GENOMIC DNA]</scope>
    <source>
        <strain evidence="2 3">CAU 1643</strain>
    </source>
</reference>
<dbReference type="PANTHER" id="PTHR33993">
    <property type="entry name" value="GLYOXALASE-RELATED"/>
    <property type="match status" value="1"/>
</dbReference>
<organism evidence="2 3">
    <name type="scientific">Algoriphagus limi</name>
    <dbReference type="NCBI Taxonomy" id="2975273"/>
    <lineage>
        <taxon>Bacteria</taxon>
        <taxon>Pseudomonadati</taxon>
        <taxon>Bacteroidota</taxon>
        <taxon>Cytophagia</taxon>
        <taxon>Cytophagales</taxon>
        <taxon>Cyclobacteriaceae</taxon>
        <taxon>Algoriphagus</taxon>
    </lineage>
</organism>
<sequence>MKSVKIAWFEIPVEDMSRAIKFYEKVFDCQLDFQDLGDFKVALFPVESGSEGASGSLVYHKEFYTPSANKGNLIYFQTEDCGEELSRVEEAGGKVMISKRQINPELGFMGVFIDSEGNRIGIRSKS</sequence>
<accession>A0ABT2G9A1</accession>
<gene>
    <name evidence="2" type="ORF">NY014_14900</name>
</gene>
<evidence type="ECO:0000313" key="3">
    <source>
        <dbReference type="Proteomes" id="UP001206788"/>
    </source>
</evidence>
<dbReference type="Proteomes" id="UP001206788">
    <property type="component" value="Unassembled WGS sequence"/>
</dbReference>
<dbReference type="InterPro" id="IPR037523">
    <property type="entry name" value="VOC_core"/>
</dbReference>
<dbReference type="Gene3D" id="3.10.180.10">
    <property type="entry name" value="2,3-Dihydroxybiphenyl 1,2-Dioxygenase, domain 1"/>
    <property type="match status" value="1"/>
</dbReference>
<dbReference type="InterPro" id="IPR052164">
    <property type="entry name" value="Anthracycline_SecMetBiosynth"/>
</dbReference>
<comment type="caution">
    <text evidence="2">The sequence shown here is derived from an EMBL/GenBank/DDBJ whole genome shotgun (WGS) entry which is preliminary data.</text>
</comment>
<dbReference type="InterPro" id="IPR029068">
    <property type="entry name" value="Glyas_Bleomycin-R_OHBP_Dase"/>
</dbReference>
<dbReference type="RefSeq" id="WP_259415341.1">
    <property type="nucleotide sequence ID" value="NZ_JANWGH010000003.1"/>
</dbReference>
<feature type="domain" description="VOC" evidence="1">
    <location>
        <begin position="5"/>
        <end position="125"/>
    </location>
</feature>
<evidence type="ECO:0000259" key="1">
    <source>
        <dbReference type="PROSITE" id="PS51819"/>
    </source>
</evidence>
<dbReference type="PROSITE" id="PS51819">
    <property type="entry name" value="VOC"/>
    <property type="match status" value="1"/>
</dbReference>
<dbReference type="InterPro" id="IPR004360">
    <property type="entry name" value="Glyas_Fos-R_dOase_dom"/>
</dbReference>
<keyword evidence="3" id="KW-1185">Reference proteome</keyword>
<proteinExistence type="predicted"/>
<dbReference type="CDD" id="cd07247">
    <property type="entry name" value="SgaA_N_like"/>
    <property type="match status" value="1"/>
</dbReference>
<dbReference type="PANTHER" id="PTHR33993:SF2">
    <property type="entry name" value="VOC DOMAIN-CONTAINING PROTEIN"/>
    <property type="match status" value="1"/>
</dbReference>
<dbReference type="SUPFAM" id="SSF54593">
    <property type="entry name" value="Glyoxalase/Bleomycin resistance protein/Dihydroxybiphenyl dioxygenase"/>
    <property type="match status" value="1"/>
</dbReference>
<dbReference type="Pfam" id="PF00903">
    <property type="entry name" value="Glyoxalase"/>
    <property type="match status" value="1"/>
</dbReference>
<name>A0ABT2G9A1_9BACT</name>
<evidence type="ECO:0000313" key="2">
    <source>
        <dbReference type="EMBL" id="MCS5491727.1"/>
    </source>
</evidence>
<dbReference type="EMBL" id="JANWGH010000003">
    <property type="protein sequence ID" value="MCS5491727.1"/>
    <property type="molecule type" value="Genomic_DNA"/>
</dbReference>
<protein>
    <submittedName>
        <fullName evidence="2">VOC family protein</fullName>
    </submittedName>
</protein>